<proteinExistence type="predicted"/>
<evidence type="ECO:0000313" key="6">
    <source>
        <dbReference type="Proteomes" id="UP000196368"/>
    </source>
</evidence>
<evidence type="ECO:0000256" key="2">
    <source>
        <dbReference type="ARBA" id="ARBA00023004"/>
    </source>
</evidence>
<dbReference type="RefSeq" id="WP_087289243.1">
    <property type="nucleotide sequence ID" value="NZ_NFJD01000004.1"/>
</dbReference>
<dbReference type="OrthoDB" id="9804603at2"/>
<evidence type="ECO:0000259" key="4">
    <source>
        <dbReference type="PROSITE" id="PS51379"/>
    </source>
</evidence>
<dbReference type="PANTHER" id="PTHR43122">
    <property type="entry name" value="FERREDOXIN SUBUNIT OF PYRUVATE:FLAVODOXIN OXIDOREDUCTASE-RELATED"/>
    <property type="match status" value="1"/>
</dbReference>
<keyword evidence="3" id="KW-0411">Iron-sulfur</keyword>
<dbReference type="AlphaFoldDB" id="A0A1Y4DLM2"/>
<dbReference type="EMBL" id="NFJD01000004">
    <property type="protein sequence ID" value="OUO56301.1"/>
    <property type="molecule type" value="Genomic_DNA"/>
</dbReference>
<dbReference type="PROSITE" id="PS00198">
    <property type="entry name" value="4FE4S_FER_1"/>
    <property type="match status" value="1"/>
</dbReference>
<gene>
    <name evidence="5" type="ORF">B5F75_06710</name>
</gene>
<dbReference type="SUPFAM" id="SSF54862">
    <property type="entry name" value="4Fe-4S ferredoxins"/>
    <property type="match status" value="1"/>
</dbReference>
<dbReference type="InterPro" id="IPR017900">
    <property type="entry name" value="4Fe4S_Fe_S_CS"/>
</dbReference>
<dbReference type="Pfam" id="PF12838">
    <property type="entry name" value="Fer4_7"/>
    <property type="match status" value="1"/>
</dbReference>
<dbReference type="PANTHER" id="PTHR43122:SF2">
    <property type="entry name" value="FERREDOXIN SUBUNIT OF PYRUVATE:FLAVODOXIN OXIDOREDUCTASE"/>
    <property type="match status" value="1"/>
</dbReference>
<feature type="domain" description="4Fe-4S ferredoxin-type" evidence="4">
    <location>
        <begin position="38"/>
        <end position="68"/>
    </location>
</feature>
<reference evidence="6" key="1">
    <citation type="submission" date="2017-04" db="EMBL/GenBank/DDBJ databases">
        <title>Function of individual gut microbiota members based on whole genome sequencing of pure cultures obtained from chicken caecum.</title>
        <authorList>
            <person name="Medvecky M."/>
            <person name="Cejkova D."/>
            <person name="Polansky O."/>
            <person name="Karasova D."/>
            <person name="Kubasova T."/>
            <person name="Cizek A."/>
            <person name="Rychlik I."/>
        </authorList>
    </citation>
    <scope>NUCLEOTIDE SEQUENCE [LARGE SCALE GENOMIC DNA]</scope>
    <source>
        <strain evidence="6">An273</strain>
    </source>
</reference>
<evidence type="ECO:0000256" key="3">
    <source>
        <dbReference type="ARBA" id="ARBA00023014"/>
    </source>
</evidence>
<accession>A0A1Y4DLM2</accession>
<sequence length="68" mass="7552">MPRIEVDANKCKACYLCVNACPKKCLGKSKTISKKGYFPAEMEHPENCIGCAMCYMMCPDIAITVIKD</sequence>
<dbReference type="PROSITE" id="PS51379">
    <property type="entry name" value="4FE4S_FER_2"/>
    <property type="match status" value="2"/>
</dbReference>
<comment type="caution">
    <text evidence="5">The sequence shown here is derived from an EMBL/GenBank/DDBJ whole genome shotgun (WGS) entry which is preliminary data.</text>
</comment>
<keyword evidence="1" id="KW-0479">Metal-binding</keyword>
<dbReference type="Proteomes" id="UP000196368">
    <property type="component" value="Unassembled WGS sequence"/>
</dbReference>
<dbReference type="Gene3D" id="3.30.70.20">
    <property type="match status" value="1"/>
</dbReference>
<organism evidence="5 6">
    <name type="scientific">Candidatus Avelusimicrobium gallicola</name>
    <dbReference type="NCBI Taxonomy" id="2562704"/>
    <lineage>
        <taxon>Bacteria</taxon>
        <taxon>Pseudomonadati</taxon>
        <taxon>Elusimicrobiota</taxon>
        <taxon>Elusimicrobia</taxon>
        <taxon>Elusimicrobiales</taxon>
        <taxon>Elusimicrobiaceae</taxon>
        <taxon>Candidatus Avelusimicrobium</taxon>
    </lineage>
</organism>
<protein>
    <submittedName>
        <fullName evidence="5">Tungsten formylmethanofuran dehydrogenase</fullName>
    </submittedName>
</protein>
<dbReference type="GO" id="GO:0051536">
    <property type="term" value="F:iron-sulfur cluster binding"/>
    <property type="evidence" value="ECO:0007669"/>
    <property type="project" value="UniProtKB-KW"/>
</dbReference>
<dbReference type="InterPro" id="IPR017896">
    <property type="entry name" value="4Fe4S_Fe-S-bd"/>
</dbReference>
<dbReference type="GO" id="GO:0046872">
    <property type="term" value="F:metal ion binding"/>
    <property type="evidence" value="ECO:0007669"/>
    <property type="project" value="UniProtKB-KW"/>
</dbReference>
<keyword evidence="6" id="KW-1185">Reference proteome</keyword>
<keyword evidence="2" id="KW-0408">Iron</keyword>
<evidence type="ECO:0000256" key="1">
    <source>
        <dbReference type="ARBA" id="ARBA00022723"/>
    </source>
</evidence>
<evidence type="ECO:0000313" key="5">
    <source>
        <dbReference type="EMBL" id="OUO56301.1"/>
    </source>
</evidence>
<name>A0A1Y4DLM2_9BACT</name>
<feature type="domain" description="4Fe-4S ferredoxin-type" evidence="4">
    <location>
        <begin position="2"/>
        <end position="31"/>
    </location>
</feature>